<dbReference type="PANTHER" id="PTHR46928:SF1">
    <property type="entry name" value="MESENCHYME-SPECIFIC CELL SURFACE GLYCOPROTEIN"/>
    <property type="match status" value="1"/>
</dbReference>
<dbReference type="RefSeq" id="WP_205157127.1">
    <property type="nucleotide sequence ID" value="NZ_JAFEUM010000001.1"/>
</dbReference>
<evidence type="ECO:0000259" key="2">
    <source>
        <dbReference type="Pfam" id="PF22494"/>
    </source>
</evidence>
<comment type="caution">
    <text evidence="3">The sequence shown here is derived from an EMBL/GenBank/DDBJ whole genome shotgun (WGS) entry which is preliminary data.</text>
</comment>
<dbReference type="SUPFAM" id="SSF75011">
    <property type="entry name" value="3-carboxy-cis,cis-mucoante lactonizing enzyme"/>
    <property type="match status" value="1"/>
</dbReference>
<dbReference type="InterPro" id="IPR015943">
    <property type="entry name" value="WD40/YVTN_repeat-like_dom_sf"/>
</dbReference>
<evidence type="ECO:0000313" key="3">
    <source>
        <dbReference type="EMBL" id="MBM7035534.1"/>
    </source>
</evidence>
<feature type="domain" description="Choice-of-anchor I" evidence="2">
    <location>
        <begin position="76"/>
        <end position="585"/>
    </location>
</feature>
<evidence type="ECO:0000313" key="4">
    <source>
        <dbReference type="Proteomes" id="UP000809621"/>
    </source>
</evidence>
<dbReference type="Gene3D" id="2.130.10.10">
    <property type="entry name" value="YVTN repeat-like/Quinoprotein amine dehydrogenase"/>
    <property type="match status" value="1"/>
</dbReference>
<evidence type="ECO:0000256" key="1">
    <source>
        <dbReference type="SAM" id="MobiDB-lite"/>
    </source>
</evidence>
<organism evidence="3 4">
    <name type="scientific">Vibrio ulleungensis</name>
    <dbReference type="NCBI Taxonomy" id="2807619"/>
    <lineage>
        <taxon>Bacteria</taxon>
        <taxon>Pseudomonadati</taxon>
        <taxon>Pseudomonadota</taxon>
        <taxon>Gammaproteobacteria</taxon>
        <taxon>Vibrionales</taxon>
        <taxon>Vibrionaceae</taxon>
        <taxon>Vibrio</taxon>
    </lineage>
</organism>
<feature type="region of interest" description="Disordered" evidence="1">
    <location>
        <begin position="460"/>
        <end position="486"/>
    </location>
</feature>
<dbReference type="InterPro" id="IPR052956">
    <property type="entry name" value="Mesenchyme-surface_protein"/>
</dbReference>
<reference evidence="3 4" key="1">
    <citation type="submission" date="2021-02" db="EMBL/GenBank/DDBJ databases">
        <authorList>
            <person name="Park J.-S."/>
        </authorList>
    </citation>
    <scope>NUCLEOTIDE SEQUENCE [LARGE SCALE GENOMIC DNA]</scope>
    <source>
        <strain evidence="3 4">188UL20-2</strain>
    </source>
</reference>
<proteinExistence type="predicted"/>
<dbReference type="PANTHER" id="PTHR46928">
    <property type="entry name" value="MESENCHYME-SPECIFIC CELL SURFACE GLYCOPROTEIN"/>
    <property type="match status" value="1"/>
</dbReference>
<feature type="compositionally biased region" description="Basic and acidic residues" evidence="1">
    <location>
        <begin position="473"/>
        <end position="483"/>
    </location>
</feature>
<gene>
    <name evidence="3" type="ORF">JQC93_03860</name>
</gene>
<dbReference type="EMBL" id="JAFEUM010000001">
    <property type="protein sequence ID" value="MBM7035534.1"/>
    <property type="molecule type" value="Genomic_DNA"/>
</dbReference>
<dbReference type="InterPro" id="IPR055188">
    <property type="entry name" value="Choice_anch_I"/>
</dbReference>
<dbReference type="Proteomes" id="UP000809621">
    <property type="component" value="Unassembled WGS sequence"/>
</dbReference>
<name>A0ABS2HHG5_9VIBR</name>
<sequence length="588" mass="64087">MTQVIDTKMQNLTLNPLVKTTVSISLLAVLTACSSNKPEQHSTQLCKVDPPPLHSEFSVSGLKPIATFASDSPFDTSAAEIVSYDSCSDLLFVVNAQAKTVEVLAQPNNAIERIASLDLSQAGDMAGITIGAANSVATFEGLVAVAIEHEDKQSSGIIALYDAHTLTLLTTFNAGALPDMVSFSKDGVWIASANEGEPSGDYERDPEGSVTLVNIANGWQAPKVVQIDFRDFNQNGHRHNELSPMVRLSGPKATVAQDLEPEYLSFADNGKLYVSLQENNAIAKIDVEAATVDAILPLGTKSWTNLDIDASNKDKKVANFRQYPMLESYYMPDSISSFTVDGNTYIATANEGDGREYLYETTRERCETAGHEWDDDICLSHIDEVRGAKLDISSDHPLYLSLQDNALLGRLKFISPNRTIDASEPVVAFGGRSFSIWDEDGKQVFDSGDQFAHIVAQHSPGYLNSSNDSNQSADDRSDDKGVEPEAITTATINDRVYAFIGLERQGGIMVYDVTSPSQALFVHYTNRRDFAQPVCTVMEDDSCVSDVWNPASGDLGPESIEYFTRMSKHYIAVGNEVSGTTTVYELQF</sequence>
<dbReference type="NCBIfam" id="NF038117">
    <property type="entry name" value="choice_anch_I"/>
    <property type="match status" value="1"/>
</dbReference>
<accession>A0ABS2HHG5</accession>
<keyword evidence="4" id="KW-1185">Reference proteome</keyword>
<dbReference type="Pfam" id="PF22494">
    <property type="entry name" value="choice_anch_I"/>
    <property type="match status" value="1"/>
</dbReference>
<protein>
    <submittedName>
        <fullName evidence="3">Choice-of-anchor I family protein</fullName>
    </submittedName>
</protein>